<feature type="repeat" description="Pumilio" evidence="10">
    <location>
        <begin position="714"/>
        <end position="749"/>
    </location>
</feature>
<dbReference type="SUPFAM" id="SSF48371">
    <property type="entry name" value="ARM repeat"/>
    <property type="match status" value="1"/>
</dbReference>
<dbReference type="PANTHER" id="PTHR12537:SF12">
    <property type="entry name" value="MATERNAL PROTEIN PUMILIO"/>
    <property type="match status" value="1"/>
</dbReference>
<sequence length="894" mass="98998">MENGSVLEHARNGRISAFDRTSSSRPQLGAGTDFDLGKSAWNSTSRLWGRGKSFLEDDQPTRPSPVRQSSTSSFTHGRVPPTSTLTPVDVNDENASQSKLSRSAHAANSAFASKPRGQPLSPTQQRQVQNLDSVADAVHGPVAESSLFAGSAPDVEDELPISYQSRQSRRAVTDTSRLMQSPTQTMNGGRSAFSPQIQAYNTNSFNANGISASMNAYEPDQDHGVNGYSARAGGGQHYLVHNGYLSNGRETQPTALSSGFGPTPPTYTNIDRPSMNGRADQLQSSNQMLIDEAVRSLNALSLDQAQNIVGMIPSQRGPGTHAQYQHNIQPMSFQPSTHPGLPPSQLGNQYPPVGNTQNGGSRLNPQAAPHYGGLPFETRSNVSPLASDYRSSVQSPYYPSGGAPPTGPQSIRTTPANAFSGRTSPYERSMTNRKLRNVDQYAFDQNMFVPSTLQPQYGNGYHNDMHTSVHGGRMNPLANPYMMSGHGGMNHIPSAPRVSAREPEQSQVVRSPLLEEFRMNNKSNRRFELKDIYDHVVEFSGDQHGSRFIQQKLETANSDEKEQIFKEIQPNLLQLMTDVFGNYVIQKMFEHGNQSQKKVLANQMKGHVMHLSMQMYGCRVVQKAFEHVLIDQQASLVKELDGSGLQILRVVKDQNGNHVVQKAIERIPGEHIHFIVNAHRGQMYKMSTHQYGCRVVQRMLEHCQTEAKRVILDELLEHISALIGDSYGNYVVQHIIENGEPQDRRHVVDIVLQQVLTFSKHKFASNIVEKSIDYADEDQRRRILQELTRWDGQAVSPVLQLMRDQYGNYVLQKVHAQLHGAELQALREEMRQHLTILSQMNHGKQVAAIQKLLYDSHRPPSASASSRSPALASTNASSTASDGGIASNSYQERK</sequence>
<evidence type="ECO:0000313" key="14">
    <source>
        <dbReference type="Proteomes" id="UP001203852"/>
    </source>
</evidence>
<name>A0AAN6IHT4_9EURO</name>
<feature type="repeat" description="Pumilio" evidence="10">
    <location>
        <begin position="603"/>
        <end position="638"/>
    </location>
</feature>
<evidence type="ECO:0000256" key="5">
    <source>
        <dbReference type="ARBA" id="ARBA00022737"/>
    </source>
</evidence>
<dbReference type="Gene3D" id="1.25.10.10">
    <property type="entry name" value="Leucine-rich Repeat Variant"/>
    <property type="match status" value="1"/>
</dbReference>
<feature type="region of interest" description="Disordered" evidence="11">
    <location>
        <begin position="333"/>
        <end position="432"/>
    </location>
</feature>
<keyword evidence="4" id="KW-0698">rRNA processing</keyword>
<keyword evidence="14" id="KW-1185">Reference proteome</keyword>
<gene>
    <name evidence="13" type="ORF">EDD36DRAFT_413679</name>
</gene>
<protein>
    <recommendedName>
        <fullName evidence="9">Pumilio homology domain family member 3</fullName>
    </recommendedName>
</protein>
<keyword evidence="2" id="KW-0963">Cytoplasm</keyword>
<dbReference type="GO" id="GO:0003730">
    <property type="term" value="F:mRNA 3'-UTR binding"/>
    <property type="evidence" value="ECO:0007669"/>
    <property type="project" value="TreeGrafter"/>
</dbReference>
<feature type="repeat" description="Pumilio" evidence="10">
    <location>
        <begin position="677"/>
        <end position="713"/>
    </location>
</feature>
<dbReference type="InterPro" id="IPR011989">
    <property type="entry name" value="ARM-like"/>
</dbReference>
<evidence type="ECO:0000256" key="8">
    <source>
        <dbReference type="ARBA" id="ARBA00060736"/>
    </source>
</evidence>
<evidence type="ECO:0000256" key="9">
    <source>
        <dbReference type="ARBA" id="ARBA00081811"/>
    </source>
</evidence>
<comment type="subcellular location">
    <subcellularLocation>
        <location evidence="1">Cytoplasm</location>
    </subcellularLocation>
</comment>
<keyword evidence="3" id="KW-0690">Ribosome biogenesis</keyword>
<dbReference type="AlphaFoldDB" id="A0AAN6IHT4"/>
<evidence type="ECO:0000256" key="10">
    <source>
        <dbReference type="PROSITE-ProRule" id="PRU00317"/>
    </source>
</evidence>
<accession>A0AAN6IHT4</accession>
<dbReference type="GO" id="GO:0005737">
    <property type="term" value="C:cytoplasm"/>
    <property type="evidence" value="ECO:0007669"/>
    <property type="project" value="UniProtKB-SubCell"/>
</dbReference>
<evidence type="ECO:0000256" key="2">
    <source>
        <dbReference type="ARBA" id="ARBA00022490"/>
    </source>
</evidence>
<dbReference type="SMART" id="SM00025">
    <property type="entry name" value="Pumilio"/>
    <property type="match status" value="8"/>
</dbReference>
<evidence type="ECO:0000259" key="12">
    <source>
        <dbReference type="PROSITE" id="PS50303"/>
    </source>
</evidence>
<evidence type="ECO:0000256" key="6">
    <source>
        <dbReference type="ARBA" id="ARBA00022884"/>
    </source>
</evidence>
<feature type="compositionally biased region" description="Polar residues" evidence="11">
    <location>
        <begin position="378"/>
        <end position="397"/>
    </location>
</feature>
<feature type="repeat" description="Pumilio" evidence="10">
    <location>
        <begin position="793"/>
        <end position="828"/>
    </location>
</feature>
<dbReference type="FunFam" id="1.25.10.10:FF:000004">
    <property type="entry name" value="Pumilio homolog 1 isoform 2"/>
    <property type="match status" value="1"/>
</dbReference>
<dbReference type="EMBL" id="MU404350">
    <property type="protein sequence ID" value="KAI1617978.1"/>
    <property type="molecule type" value="Genomic_DNA"/>
</dbReference>
<dbReference type="InterPro" id="IPR001313">
    <property type="entry name" value="Pumilio_RNA-bd_rpt"/>
</dbReference>
<feature type="region of interest" description="Disordered" evidence="11">
    <location>
        <begin position="162"/>
        <end position="192"/>
    </location>
</feature>
<keyword evidence="6" id="KW-0694">RNA-binding</keyword>
<dbReference type="GO" id="GO:0006364">
    <property type="term" value="P:rRNA processing"/>
    <property type="evidence" value="ECO:0007669"/>
    <property type="project" value="UniProtKB-KW"/>
</dbReference>
<reference evidence="13" key="1">
    <citation type="journal article" date="2022" name="bioRxiv">
        <title>Deciphering the potential niche of two novel black yeast fungi from a biological soil crust based on their genomes, phenotypes, and melanin regulation.</title>
        <authorList>
            <consortium name="DOE Joint Genome Institute"/>
            <person name="Carr E.C."/>
            <person name="Barton Q."/>
            <person name="Grambo S."/>
            <person name="Sullivan M."/>
            <person name="Renfro C.M."/>
            <person name="Kuo A."/>
            <person name="Pangilinan J."/>
            <person name="Lipzen A."/>
            <person name="Keymanesh K."/>
            <person name="Savage E."/>
            <person name="Barry K."/>
            <person name="Grigoriev I.V."/>
            <person name="Riekhof W.R."/>
            <person name="Harris S.S."/>
        </authorList>
    </citation>
    <scope>NUCLEOTIDE SEQUENCE</scope>
    <source>
        <strain evidence="13">JF 03-4F</strain>
    </source>
</reference>
<organism evidence="13 14">
    <name type="scientific">Exophiala viscosa</name>
    <dbReference type="NCBI Taxonomy" id="2486360"/>
    <lineage>
        <taxon>Eukaryota</taxon>
        <taxon>Fungi</taxon>
        <taxon>Dikarya</taxon>
        <taxon>Ascomycota</taxon>
        <taxon>Pezizomycotina</taxon>
        <taxon>Eurotiomycetes</taxon>
        <taxon>Chaetothyriomycetidae</taxon>
        <taxon>Chaetothyriales</taxon>
        <taxon>Herpotrichiellaceae</taxon>
        <taxon>Exophiala</taxon>
    </lineage>
</organism>
<dbReference type="PROSITE" id="PS50302">
    <property type="entry name" value="PUM"/>
    <property type="match status" value="7"/>
</dbReference>
<feature type="compositionally biased region" description="Polar residues" evidence="11">
    <location>
        <begin position="66"/>
        <end position="86"/>
    </location>
</feature>
<feature type="domain" description="PUM-HD" evidence="12">
    <location>
        <begin position="509"/>
        <end position="854"/>
    </location>
</feature>
<dbReference type="GO" id="GO:0000288">
    <property type="term" value="P:nuclear-transcribed mRNA catabolic process, deadenylation-dependent decay"/>
    <property type="evidence" value="ECO:0007669"/>
    <property type="project" value="TreeGrafter"/>
</dbReference>
<evidence type="ECO:0000256" key="4">
    <source>
        <dbReference type="ARBA" id="ARBA00022552"/>
    </source>
</evidence>
<proteinExistence type="inferred from homology"/>
<keyword evidence="5" id="KW-0677">Repeat</keyword>
<dbReference type="Pfam" id="PF00806">
    <property type="entry name" value="PUF"/>
    <property type="match status" value="8"/>
</dbReference>
<dbReference type="InterPro" id="IPR016024">
    <property type="entry name" value="ARM-type_fold"/>
</dbReference>
<feature type="region of interest" description="Disordered" evidence="11">
    <location>
        <begin position="1"/>
        <end position="40"/>
    </location>
</feature>
<feature type="region of interest" description="Disordered" evidence="11">
    <location>
        <begin position="857"/>
        <end position="894"/>
    </location>
</feature>
<dbReference type="PANTHER" id="PTHR12537">
    <property type="entry name" value="RNA BINDING PROTEIN PUMILIO-RELATED"/>
    <property type="match status" value="1"/>
</dbReference>
<dbReference type="InterPro" id="IPR033712">
    <property type="entry name" value="Pumilio_RNA-bd"/>
</dbReference>
<comment type="function">
    <text evidence="7">RNA-binding nucleolar protein required for pre-rRNA processing. Involved in production of 18S rRNA and assembly of small ribosomal subunit.</text>
</comment>
<evidence type="ECO:0000256" key="11">
    <source>
        <dbReference type="SAM" id="MobiDB-lite"/>
    </source>
</evidence>
<feature type="compositionally biased region" description="Polar residues" evidence="11">
    <location>
        <begin position="354"/>
        <end position="364"/>
    </location>
</feature>
<evidence type="ECO:0000256" key="3">
    <source>
        <dbReference type="ARBA" id="ARBA00022517"/>
    </source>
</evidence>
<comment type="similarity">
    <text evidence="8">Belongs to the PUF3 family.</text>
</comment>
<feature type="repeat" description="Pumilio" evidence="10">
    <location>
        <begin position="531"/>
        <end position="566"/>
    </location>
</feature>
<dbReference type="CDD" id="cd07920">
    <property type="entry name" value="Pumilio"/>
    <property type="match status" value="1"/>
</dbReference>
<feature type="compositionally biased region" description="Polar residues" evidence="11">
    <location>
        <begin position="173"/>
        <end position="192"/>
    </location>
</feature>
<comment type="caution">
    <text evidence="13">The sequence shown here is derived from an EMBL/GenBank/DDBJ whole genome shotgun (WGS) entry which is preliminary data.</text>
</comment>
<feature type="repeat" description="Pumilio" evidence="10">
    <location>
        <begin position="750"/>
        <end position="785"/>
    </location>
</feature>
<dbReference type="Proteomes" id="UP001203852">
    <property type="component" value="Unassembled WGS sequence"/>
</dbReference>
<dbReference type="PROSITE" id="PS50303">
    <property type="entry name" value="PUM_HD"/>
    <property type="match status" value="1"/>
</dbReference>
<feature type="repeat" description="Pumilio" evidence="10">
    <location>
        <begin position="567"/>
        <end position="602"/>
    </location>
</feature>
<feature type="region of interest" description="Disordered" evidence="11">
    <location>
        <begin position="52"/>
        <end position="127"/>
    </location>
</feature>
<evidence type="ECO:0000256" key="7">
    <source>
        <dbReference type="ARBA" id="ARBA00024893"/>
    </source>
</evidence>
<feature type="compositionally biased region" description="Polar residues" evidence="11">
    <location>
        <begin position="408"/>
        <end position="423"/>
    </location>
</feature>
<evidence type="ECO:0000313" key="13">
    <source>
        <dbReference type="EMBL" id="KAI1617978.1"/>
    </source>
</evidence>
<dbReference type="InterPro" id="IPR033133">
    <property type="entry name" value="PUM-HD"/>
</dbReference>
<evidence type="ECO:0000256" key="1">
    <source>
        <dbReference type="ARBA" id="ARBA00004496"/>
    </source>
</evidence>
<feature type="compositionally biased region" description="Low complexity" evidence="11">
    <location>
        <begin position="859"/>
        <end position="881"/>
    </location>
</feature>